<dbReference type="EMBL" id="KB822707">
    <property type="protein sequence ID" value="ETI21098.1"/>
    <property type="molecule type" value="Genomic_DNA"/>
</dbReference>
<dbReference type="HOGENOM" id="CLU_2589552_0_0_1"/>
<proteinExistence type="predicted"/>
<organism evidence="1 2">
    <name type="scientific">Cladophialophora carrionii CBS 160.54</name>
    <dbReference type="NCBI Taxonomy" id="1279043"/>
    <lineage>
        <taxon>Eukaryota</taxon>
        <taxon>Fungi</taxon>
        <taxon>Dikarya</taxon>
        <taxon>Ascomycota</taxon>
        <taxon>Pezizomycotina</taxon>
        <taxon>Eurotiomycetes</taxon>
        <taxon>Chaetothyriomycetidae</taxon>
        <taxon>Chaetothyriales</taxon>
        <taxon>Herpotrichiellaceae</taxon>
        <taxon>Cladophialophora</taxon>
    </lineage>
</organism>
<name>V9D484_9EURO</name>
<dbReference type="GeneID" id="19985935"/>
<dbReference type="OrthoDB" id="2110578at2759"/>
<evidence type="ECO:0000313" key="2">
    <source>
        <dbReference type="Proteomes" id="UP000030678"/>
    </source>
</evidence>
<dbReference type="RefSeq" id="XP_008729979.1">
    <property type="nucleotide sequence ID" value="XM_008731757.1"/>
</dbReference>
<evidence type="ECO:0000313" key="1">
    <source>
        <dbReference type="EMBL" id="ETI21098.1"/>
    </source>
</evidence>
<dbReference type="VEuPathDB" id="FungiDB:G647_07442"/>
<dbReference type="AlphaFoldDB" id="V9D484"/>
<sequence length="80" mass="8673">MALITHTFSRELHHSYGIKVDGIACPRTSRGYDVNLLPYFTGGYVLSNVGGKASVVDYLDDRGATARLANKPADTNNSNQ</sequence>
<protein>
    <submittedName>
        <fullName evidence="1">Uncharacterized protein</fullName>
    </submittedName>
</protein>
<dbReference type="Proteomes" id="UP000030678">
    <property type="component" value="Unassembled WGS sequence"/>
</dbReference>
<gene>
    <name evidence="1" type="ORF">G647_07442</name>
</gene>
<reference evidence="1 2" key="1">
    <citation type="submission" date="2013-03" db="EMBL/GenBank/DDBJ databases">
        <title>The Genome Sequence of Cladophialophora carrionii CBS 160.54.</title>
        <authorList>
            <consortium name="The Broad Institute Genomics Platform"/>
            <person name="Cuomo C."/>
            <person name="de Hoog S."/>
            <person name="Gorbushina A."/>
            <person name="Walker B."/>
            <person name="Young S.K."/>
            <person name="Zeng Q."/>
            <person name="Gargeya S."/>
            <person name="Fitzgerald M."/>
            <person name="Haas B."/>
            <person name="Abouelleil A."/>
            <person name="Allen A.W."/>
            <person name="Alvarado L."/>
            <person name="Arachchi H.M."/>
            <person name="Berlin A.M."/>
            <person name="Chapman S.B."/>
            <person name="Gainer-Dewar J."/>
            <person name="Goldberg J."/>
            <person name="Griggs A."/>
            <person name="Gujja S."/>
            <person name="Hansen M."/>
            <person name="Howarth C."/>
            <person name="Imamovic A."/>
            <person name="Ireland A."/>
            <person name="Larimer J."/>
            <person name="McCowan C."/>
            <person name="Murphy C."/>
            <person name="Pearson M."/>
            <person name="Poon T.W."/>
            <person name="Priest M."/>
            <person name="Roberts A."/>
            <person name="Saif S."/>
            <person name="Shea T."/>
            <person name="Sisk P."/>
            <person name="Sykes S."/>
            <person name="Wortman J."/>
            <person name="Nusbaum C."/>
            <person name="Birren B."/>
        </authorList>
    </citation>
    <scope>NUCLEOTIDE SEQUENCE [LARGE SCALE GENOMIC DNA]</scope>
    <source>
        <strain evidence="1 2">CBS 160.54</strain>
    </source>
</reference>
<accession>V9D484</accession>